<dbReference type="RefSeq" id="WP_113280630.1">
    <property type="nucleotide sequence ID" value="NZ_JABUMX010000002.1"/>
</dbReference>
<name>A0A849VPU1_9HYPH</name>
<dbReference type="InterPro" id="IPR009506">
    <property type="entry name" value="YjiS-like"/>
</dbReference>
<feature type="domain" description="YjiS-like" evidence="1">
    <location>
        <begin position="28"/>
        <end position="61"/>
    </location>
</feature>
<reference evidence="2 3" key="1">
    <citation type="submission" date="2020-05" db="EMBL/GenBank/DDBJ databases">
        <authorList>
            <person name="Kim M.K."/>
        </authorList>
    </citation>
    <scope>NUCLEOTIDE SEQUENCE [LARGE SCALE GENOMIC DNA]</scope>
    <source>
        <strain evidence="2 3">BT25</strain>
    </source>
</reference>
<accession>A0A849VPU1</accession>
<dbReference type="Pfam" id="PF06568">
    <property type="entry name" value="YjiS-like"/>
    <property type="match status" value="1"/>
</dbReference>
<protein>
    <submittedName>
        <fullName evidence="2">DUF1127 domain-containing protein</fullName>
    </submittedName>
</protein>
<dbReference type="Proteomes" id="UP000550508">
    <property type="component" value="Unassembled WGS sequence"/>
</dbReference>
<gene>
    <name evidence="2" type="ORF">HQ945_09505</name>
</gene>
<evidence type="ECO:0000313" key="3">
    <source>
        <dbReference type="Proteomes" id="UP000550508"/>
    </source>
</evidence>
<proteinExistence type="predicted"/>
<evidence type="ECO:0000313" key="2">
    <source>
        <dbReference type="EMBL" id="NTS31486.1"/>
    </source>
</evidence>
<keyword evidence="3" id="KW-1185">Reference proteome</keyword>
<dbReference type="EMBL" id="JABUMX010000002">
    <property type="protein sequence ID" value="NTS31486.1"/>
    <property type="molecule type" value="Genomic_DNA"/>
</dbReference>
<sequence>MGTTYIDPARPVHPGLAVHAQSNRFGRLFGWVGNAIDRRRSRLELGSLGEDGLKDLGLTRDHFEADLGNYFSG</sequence>
<evidence type="ECO:0000259" key="1">
    <source>
        <dbReference type="Pfam" id="PF06568"/>
    </source>
</evidence>
<organism evidence="2 3">
    <name type="scientific">Phyllobacterium pellucidum</name>
    <dbReference type="NCBI Taxonomy" id="2740464"/>
    <lineage>
        <taxon>Bacteria</taxon>
        <taxon>Pseudomonadati</taxon>
        <taxon>Pseudomonadota</taxon>
        <taxon>Alphaproteobacteria</taxon>
        <taxon>Hyphomicrobiales</taxon>
        <taxon>Phyllobacteriaceae</taxon>
        <taxon>Phyllobacterium</taxon>
    </lineage>
</organism>
<comment type="caution">
    <text evidence="2">The sequence shown here is derived from an EMBL/GenBank/DDBJ whole genome shotgun (WGS) entry which is preliminary data.</text>
</comment>
<dbReference type="AlphaFoldDB" id="A0A849VPU1"/>